<proteinExistence type="predicted"/>
<sequence>MDHPIERHKAIQLVSGDTSEKPAMEQARRLAELAEALDELHSFRKGQFVRWKSGLRNKAVPAYNEIAIVREVLATPVFDTCEQAMCAGSPYFGEPLTLVLAILDPDCDFLEFRYDGRRFEPVEP</sequence>
<reference evidence="1 2" key="1">
    <citation type="submission" date="2022-01" db="EMBL/GenBank/DDBJ databases">
        <authorList>
            <person name="Won M."/>
            <person name="Kim S.-J."/>
            <person name="Kwon S.-W."/>
        </authorList>
    </citation>
    <scope>NUCLEOTIDE SEQUENCE [LARGE SCALE GENOMIC DNA]</scope>
    <source>
        <strain evidence="1 2">KCTC 23505</strain>
    </source>
</reference>
<protein>
    <submittedName>
        <fullName evidence="1">Uncharacterized protein</fullName>
    </submittedName>
</protein>
<dbReference type="Proteomes" id="UP001521209">
    <property type="component" value="Unassembled WGS sequence"/>
</dbReference>
<accession>A0ABS9DZ36</accession>
<evidence type="ECO:0000313" key="1">
    <source>
        <dbReference type="EMBL" id="MCF3947420.1"/>
    </source>
</evidence>
<name>A0ABS9DZ36_9PROT</name>
<gene>
    <name evidence="1" type="ORF">L2A60_12105</name>
</gene>
<organism evidence="1 2">
    <name type="scientific">Acidiphilium iwatense</name>
    <dbReference type="NCBI Taxonomy" id="768198"/>
    <lineage>
        <taxon>Bacteria</taxon>
        <taxon>Pseudomonadati</taxon>
        <taxon>Pseudomonadota</taxon>
        <taxon>Alphaproteobacteria</taxon>
        <taxon>Acetobacterales</taxon>
        <taxon>Acidocellaceae</taxon>
        <taxon>Acidiphilium</taxon>
    </lineage>
</organism>
<evidence type="ECO:0000313" key="2">
    <source>
        <dbReference type="Proteomes" id="UP001521209"/>
    </source>
</evidence>
<keyword evidence="2" id="KW-1185">Reference proteome</keyword>
<dbReference type="EMBL" id="JAKGBZ010000022">
    <property type="protein sequence ID" value="MCF3947420.1"/>
    <property type="molecule type" value="Genomic_DNA"/>
</dbReference>
<comment type="caution">
    <text evidence="1">The sequence shown here is derived from an EMBL/GenBank/DDBJ whole genome shotgun (WGS) entry which is preliminary data.</text>
</comment>